<accession>A0ACC0MEZ6</accession>
<dbReference type="EMBL" id="CM046396">
    <property type="protein sequence ID" value="KAI8539164.1"/>
    <property type="molecule type" value="Genomic_DNA"/>
</dbReference>
<organism evidence="1 2">
    <name type="scientific">Rhododendron molle</name>
    <name type="common">Chinese azalea</name>
    <name type="synonym">Azalea mollis</name>
    <dbReference type="NCBI Taxonomy" id="49168"/>
    <lineage>
        <taxon>Eukaryota</taxon>
        <taxon>Viridiplantae</taxon>
        <taxon>Streptophyta</taxon>
        <taxon>Embryophyta</taxon>
        <taxon>Tracheophyta</taxon>
        <taxon>Spermatophyta</taxon>
        <taxon>Magnoliopsida</taxon>
        <taxon>eudicotyledons</taxon>
        <taxon>Gunneridae</taxon>
        <taxon>Pentapetalae</taxon>
        <taxon>asterids</taxon>
        <taxon>Ericales</taxon>
        <taxon>Ericaceae</taxon>
        <taxon>Ericoideae</taxon>
        <taxon>Rhodoreae</taxon>
        <taxon>Rhododendron</taxon>
    </lineage>
</organism>
<comment type="caution">
    <text evidence="1">The sequence shown here is derived from an EMBL/GenBank/DDBJ whole genome shotgun (WGS) entry which is preliminary data.</text>
</comment>
<sequence length="246" mass="26553">MYCKLLWSQSQELIEAQNQCRLGPVVVPCCAPAVVPYGVVRGVECQVVVVPSCQVAIQLSSRRPSRSLPGAVVLAHYHAVSPVATQPYRVRSHGSLTVETPLSGFNGDELGDPFTTLGPFLGGFGIGGDGLNDTASSLNHGHNSMARSGDCYSAGKIEIEVKWSKRVGMEPKKSGIKSSRGVRELKSAGRGRGEERSGVTERLDSAASDELASYVHRQSRSGCGESMKLRRKLHSKKLRRKLHNVD</sequence>
<evidence type="ECO:0000313" key="2">
    <source>
        <dbReference type="Proteomes" id="UP001062846"/>
    </source>
</evidence>
<protein>
    <submittedName>
        <fullName evidence="1">Uncharacterized protein</fullName>
    </submittedName>
</protein>
<evidence type="ECO:0000313" key="1">
    <source>
        <dbReference type="EMBL" id="KAI8539164.1"/>
    </source>
</evidence>
<name>A0ACC0MEZ6_RHOML</name>
<gene>
    <name evidence="1" type="ORF">RHMOL_Rhmol09G0160100</name>
</gene>
<dbReference type="Proteomes" id="UP001062846">
    <property type="component" value="Chromosome 9"/>
</dbReference>
<reference evidence="1" key="1">
    <citation type="submission" date="2022-02" db="EMBL/GenBank/DDBJ databases">
        <title>Plant Genome Project.</title>
        <authorList>
            <person name="Zhang R.-G."/>
        </authorList>
    </citation>
    <scope>NUCLEOTIDE SEQUENCE</scope>
    <source>
        <strain evidence="1">AT1</strain>
    </source>
</reference>
<keyword evidence="2" id="KW-1185">Reference proteome</keyword>
<proteinExistence type="predicted"/>